<reference evidence="11 12" key="1">
    <citation type="journal article" date="2009" name="Appl. Environ. Microbiol.">
        <title>Three genomes from the phylum Acidobacteria provide insight into the lifestyles of these microorganisms in soils.</title>
        <authorList>
            <person name="Ward N.L."/>
            <person name="Challacombe J.F."/>
            <person name="Janssen P.H."/>
            <person name="Henrissat B."/>
            <person name="Coutinho P.M."/>
            <person name="Wu M."/>
            <person name="Xie G."/>
            <person name="Haft D.H."/>
            <person name="Sait M."/>
            <person name="Badger J."/>
            <person name="Barabote R.D."/>
            <person name="Bradley B."/>
            <person name="Brettin T.S."/>
            <person name="Brinkac L.M."/>
            <person name="Bruce D."/>
            <person name="Creasy T."/>
            <person name="Daugherty S.C."/>
            <person name="Davidsen T.M."/>
            <person name="DeBoy R.T."/>
            <person name="Detter J.C."/>
            <person name="Dodson R.J."/>
            <person name="Durkin A.S."/>
            <person name="Ganapathy A."/>
            <person name="Gwinn-Giglio M."/>
            <person name="Han C.S."/>
            <person name="Khouri H."/>
            <person name="Kiss H."/>
            <person name="Kothari S.P."/>
            <person name="Madupu R."/>
            <person name="Nelson K.E."/>
            <person name="Nelson W.C."/>
            <person name="Paulsen I."/>
            <person name="Penn K."/>
            <person name="Ren Q."/>
            <person name="Rosovitz M.J."/>
            <person name="Selengut J.D."/>
            <person name="Shrivastava S."/>
            <person name="Sullivan S.A."/>
            <person name="Tapia R."/>
            <person name="Thompson L.S."/>
            <person name="Watkins K.L."/>
            <person name="Yang Q."/>
            <person name="Yu C."/>
            <person name="Zafar N."/>
            <person name="Zhou L."/>
            <person name="Kuske C.R."/>
        </authorList>
    </citation>
    <scope>NUCLEOTIDE SEQUENCE [LARGE SCALE GENOMIC DNA]</scope>
    <source>
        <strain evidence="12">ATCC 51196 / DSM 11244 / BCRC 80197 / JCM 7670 / NBRC 15755 / NCIMB 13165 / 161</strain>
    </source>
</reference>
<dbReference type="STRING" id="240015.ACP_1290"/>
<keyword evidence="2 11" id="KW-0645">Protease</keyword>
<dbReference type="PANTHER" id="PTHR14218">
    <property type="entry name" value="PROTEASE S8 TRIPEPTIDYL PEPTIDASE I CLN2"/>
    <property type="match status" value="1"/>
</dbReference>
<keyword evidence="4" id="KW-0378">Hydrolase</keyword>
<dbReference type="Gene3D" id="2.60.40.10">
    <property type="entry name" value="Immunoglobulins"/>
    <property type="match status" value="6"/>
</dbReference>
<dbReference type="InterPro" id="IPR015366">
    <property type="entry name" value="S53_propep"/>
</dbReference>
<dbReference type="PANTHER" id="PTHR14218:SF15">
    <property type="entry name" value="TRIPEPTIDYL-PEPTIDASE 1"/>
    <property type="match status" value="1"/>
</dbReference>
<keyword evidence="8" id="KW-1133">Transmembrane helix</keyword>
<keyword evidence="7" id="KW-0865">Zymogen</keyword>
<keyword evidence="8" id="KW-0472">Membrane</keyword>
<dbReference type="GO" id="GO:0004252">
    <property type="term" value="F:serine-type endopeptidase activity"/>
    <property type="evidence" value="ECO:0007669"/>
    <property type="project" value="InterPro"/>
</dbReference>
<dbReference type="HOGENOM" id="CLU_004005_0_0_0"/>
<keyword evidence="6" id="KW-0106">Calcium</keyword>
<keyword evidence="5" id="KW-0720">Serine protease</keyword>
<dbReference type="SMART" id="SM00944">
    <property type="entry name" value="Pro-kuma_activ"/>
    <property type="match status" value="1"/>
</dbReference>
<evidence type="ECO:0000313" key="12">
    <source>
        <dbReference type="Proteomes" id="UP000002207"/>
    </source>
</evidence>
<feature type="chain" id="PRO_5002909320" evidence="9">
    <location>
        <begin position="29"/>
        <end position="1489"/>
    </location>
</feature>
<dbReference type="GO" id="GO:0006508">
    <property type="term" value="P:proteolysis"/>
    <property type="evidence" value="ECO:0007669"/>
    <property type="project" value="UniProtKB-KW"/>
</dbReference>
<dbReference type="InterPro" id="IPR036852">
    <property type="entry name" value="Peptidase_S8/S53_dom_sf"/>
</dbReference>
<keyword evidence="9" id="KW-0732">Signal</keyword>
<name>C1F5B8_ACIC5</name>
<evidence type="ECO:0000256" key="3">
    <source>
        <dbReference type="ARBA" id="ARBA00022723"/>
    </source>
</evidence>
<dbReference type="CDD" id="cd04056">
    <property type="entry name" value="Peptidases_S53"/>
    <property type="match status" value="1"/>
</dbReference>
<sequence>MKVRGWIRSQLSALAAALFLFCPLFSYAQARPQITQAVNTAQRKLLPGSVRKLPSTATDMGTVSGSLAMKNILLMLQPSAAQQAALREYLQELNNPNSPNYHKWLTPAQYAAQFGVDDTDIQTISGWLQSEGFNVDAVSAGKNWIRFSGTASQVQSAFQTQVHQFSWNGSAHYANTTAASIPSALAPAVQGVVSLNNFISRPEHTTPVQLSRNTQGKLVPAVDTNIAVKGGSSSPSFTSAGSQVENFLTPGDFSTIYDTQSLIASGTDGSGVSIAVVGRSDISLSDIEAFRTIFGLPFNDPNVIYATTDPGDVSGDDVEASLDTEWAGAIAPKAKINYIVGASTNTTDGVDLAAAYAVNNAVSPILTVSFGLCEADMSDAQIAFYQILWEQAAAEGITVLVSSGDAGASGCNAPTNASTVYGFGVNGLASTPYNVAVGGTEFSDTDTNTYWNLDNSATLSSAKGYIPEAAWNESCAGALDPSATNCAFPPYYIYSYAGGGGASSCATRTTDQYGDEYCAGGYTKPDWQTGTGVPQDGVRDLPDVSLAAASEHDGYFVCYQGSCQWTQNADGSITLDSASVVGGTSAASPSMAAIMALVEQAHGQYLGVVNYEMYKLAAQSGATCDASQRNDPTQSASCIFNDVTQGSNAVPCFSGNQDCQGTDQPVQVGVSLPAAIFPPDSFTDGQATTTGYDLATGLGSVNAANLVKAWGTLSTAASNTTLKVSQTTFQHGTSITLSGSVTAASGSGTPSGQVLVTASSTGGGVASETLSSGAYSGSTIDLPGGTYDLVATYSGDETFGSSKSAPVSVTVSPEDSTLTGTSYAYSRFYILGRRPVVQLSATQFGMTFWLQVQVQGASGSEAATGSISLAVGGKTFGTYPVSKEGKIYVQCGPETECDFAPGSYTITASYSGDGSFNASTTTFPFTVTKGSATWETRANNTTPVANSQVIGYVYFSGDPATPPSGTVTLTRDDTGAVLGTATIDKTGTATVPFIAPSGSYFLDASYSGDDNYSPGYQVSSQQIVTTDNGGTKKDTVALNLGASAFALGQHTQATVTVTPAQGETGTPIGYVTLYSSSGPISGQMELAGGHASGVVEWDSVGSQPVYVVYGGDGKFAGGSSPMTTVTVAQGVPAVTVQPEAGYVAVGGQASVTALLSSSLVSTSAPAPTGSIQFYDSVNGGTAKAIGTAQMVTNGNGGTLVATLAPTLPQGANVITAVYSGDANWKSATSAASTPIEVTTPDYTATTSASSLTVAAGETASIPVSTQSILGYNSPVSLSCGGTLPEGVTCNTVQITPGSTGTVTLTTVAPGTNSTTTAMAHGWLWPVSGTVSFAGLFLLFLPNRRRLSNLAMVLVACGFIGLIAGCGGNSVGNTQMSISSSNTKVASGSSLTLQATILATHKLKGTVAFFDGNSQIGDAVIPVNGVATVQTSSLAVGTHAITAKYSGDSDNSASTSSNTLEQTVTGSFNLTVNAASGSITHTLTIPVTLQ</sequence>
<accession>C1F5B8</accession>
<feature type="transmembrane region" description="Helical" evidence="8">
    <location>
        <begin position="1352"/>
        <end position="1371"/>
    </location>
</feature>
<dbReference type="Pfam" id="PF09286">
    <property type="entry name" value="Pro-kuma_activ"/>
    <property type="match status" value="1"/>
</dbReference>
<evidence type="ECO:0000256" key="2">
    <source>
        <dbReference type="ARBA" id="ARBA00022670"/>
    </source>
</evidence>
<dbReference type="InterPro" id="IPR030400">
    <property type="entry name" value="Sedolisin_dom"/>
</dbReference>
<dbReference type="GO" id="GO:0008240">
    <property type="term" value="F:tripeptidyl-peptidase activity"/>
    <property type="evidence" value="ECO:0007669"/>
    <property type="project" value="TreeGrafter"/>
</dbReference>
<evidence type="ECO:0000256" key="8">
    <source>
        <dbReference type="SAM" id="Phobius"/>
    </source>
</evidence>
<evidence type="ECO:0000256" key="5">
    <source>
        <dbReference type="ARBA" id="ARBA00022825"/>
    </source>
</evidence>
<evidence type="ECO:0000259" key="10">
    <source>
        <dbReference type="PROSITE" id="PS51695"/>
    </source>
</evidence>
<evidence type="ECO:0000256" key="6">
    <source>
        <dbReference type="ARBA" id="ARBA00022837"/>
    </source>
</evidence>
<feature type="transmembrane region" description="Helical" evidence="8">
    <location>
        <begin position="1322"/>
        <end position="1340"/>
    </location>
</feature>
<evidence type="ECO:0000256" key="9">
    <source>
        <dbReference type="SAM" id="SignalP"/>
    </source>
</evidence>
<keyword evidence="3" id="KW-0479">Metal-binding</keyword>
<dbReference type="CDD" id="cd11377">
    <property type="entry name" value="Pro-peptidase_S53"/>
    <property type="match status" value="1"/>
</dbReference>
<dbReference type="eggNOG" id="COG4934">
    <property type="taxonomic scope" value="Bacteria"/>
</dbReference>
<dbReference type="Proteomes" id="UP000002207">
    <property type="component" value="Chromosome"/>
</dbReference>
<evidence type="ECO:0000256" key="7">
    <source>
        <dbReference type="ARBA" id="ARBA00023145"/>
    </source>
</evidence>
<comment type="cofactor">
    <cofactor evidence="1">
        <name>Ca(2+)</name>
        <dbReference type="ChEBI" id="CHEBI:29108"/>
    </cofactor>
</comment>
<dbReference type="SUPFAM" id="SSF52743">
    <property type="entry name" value="Subtilisin-like"/>
    <property type="match status" value="1"/>
</dbReference>
<dbReference type="EMBL" id="CP001472">
    <property type="protein sequence ID" value="ACO32160.1"/>
    <property type="molecule type" value="Genomic_DNA"/>
</dbReference>
<proteinExistence type="predicted"/>
<keyword evidence="12" id="KW-1185">Reference proteome</keyword>
<dbReference type="InterPro" id="IPR013783">
    <property type="entry name" value="Ig-like_fold"/>
</dbReference>
<dbReference type="KEGG" id="aca:ACP_1290"/>
<keyword evidence="8" id="KW-0812">Transmembrane</keyword>
<dbReference type="Gene3D" id="3.40.50.200">
    <property type="entry name" value="Peptidase S8/S53 domain"/>
    <property type="match status" value="1"/>
</dbReference>
<dbReference type="SUPFAM" id="SSF54897">
    <property type="entry name" value="Protease propeptides/inhibitors"/>
    <property type="match status" value="1"/>
</dbReference>
<evidence type="ECO:0000313" key="11">
    <source>
        <dbReference type="EMBL" id="ACO32160.1"/>
    </source>
</evidence>
<dbReference type="InParanoid" id="C1F5B8"/>
<feature type="domain" description="Peptidase S53" evidence="10">
    <location>
        <begin position="247"/>
        <end position="713"/>
    </location>
</feature>
<evidence type="ECO:0000256" key="1">
    <source>
        <dbReference type="ARBA" id="ARBA00001913"/>
    </source>
</evidence>
<dbReference type="PROSITE" id="PS51695">
    <property type="entry name" value="SEDOLISIN"/>
    <property type="match status" value="1"/>
</dbReference>
<gene>
    <name evidence="11" type="ordered locus">ACP_1290</name>
</gene>
<dbReference type="GO" id="GO:0046872">
    <property type="term" value="F:metal ion binding"/>
    <property type="evidence" value="ECO:0007669"/>
    <property type="project" value="UniProtKB-KW"/>
</dbReference>
<protein>
    <submittedName>
        <fullName evidence="11">Putative protease</fullName>
    </submittedName>
</protein>
<organism evidence="11 12">
    <name type="scientific">Acidobacterium capsulatum (strain ATCC 51196 / DSM 11244 / BCRC 80197 / JCM 7670 / NBRC 15755 / NCIMB 13165 / 161)</name>
    <dbReference type="NCBI Taxonomy" id="240015"/>
    <lineage>
        <taxon>Bacteria</taxon>
        <taxon>Pseudomonadati</taxon>
        <taxon>Acidobacteriota</taxon>
        <taxon>Terriglobia</taxon>
        <taxon>Terriglobales</taxon>
        <taxon>Acidobacteriaceae</taxon>
        <taxon>Acidobacterium</taxon>
    </lineage>
</organism>
<dbReference type="InterPro" id="IPR050819">
    <property type="entry name" value="Tripeptidyl-peptidase_I"/>
</dbReference>
<dbReference type="InterPro" id="IPR032109">
    <property type="entry name" value="Big_3_5"/>
</dbReference>
<dbReference type="Pfam" id="PF16640">
    <property type="entry name" value="Big_3_5"/>
    <property type="match status" value="6"/>
</dbReference>
<evidence type="ECO:0000256" key="4">
    <source>
        <dbReference type="ARBA" id="ARBA00022801"/>
    </source>
</evidence>
<dbReference type="InterPro" id="IPR023828">
    <property type="entry name" value="Peptidase_S8_Ser-AS"/>
</dbReference>
<feature type="signal peptide" evidence="9">
    <location>
        <begin position="1"/>
        <end position="28"/>
    </location>
</feature>
<dbReference type="PROSITE" id="PS00138">
    <property type="entry name" value="SUBTILASE_SER"/>
    <property type="match status" value="1"/>
</dbReference>